<comment type="caution">
    <text evidence="9">The sequence shown here is derived from an EMBL/GenBank/DDBJ whole genome shotgun (WGS) entry which is preliminary data.</text>
</comment>
<evidence type="ECO:0000259" key="8">
    <source>
        <dbReference type="PROSITE" id="PS51202"/>
    </source>
</evidence>
<evidence type="ECO:0000256" key="3">
    <source>
        <dbReference type="ARBA" id="ARBA00022692"/>
    </source>
</evidence>
<keyword evidence="5 7" id="KW-1133">Transmembrane helix</keyword>
<dbReference type="Gene3D" id="3.30.70.1450">
    <property type="entry name" value="Regulator of K+ conductance, C-terminal domain"/>
    <property type="match status" value="2"/>
</dbReference>
<evidence type="ECO:0000256" key="4">
    <source>
        <dbReference type="ARBA" id="ARBA00022737"/>
    </source>
</evidence>
<evidence type="ECO:0000256" key="7">
    <source>
        <dbReference type="SAM" id="Phobius"/>
    </source>
</evidence>
<dbReference type="Pfam" id="PF03600">
    <property type="entry name" value="CitMHS"/>
    <property type="match status" value="1"/>
</dbReference>
<dbReference type="Pfam" id="PF02080">
    <property type="entry name" value="TrkA_C"/>
    <property type="match status" value="2"/>
</dbReference>
<feature type="transmembrane region" description="Helical" evidence="7">
    <location>
        <begin position="54"/>
        <end position="72"/>
    </location>
</feature>
<feature type="domain" description="RCK C-terminal" evidence="8">
    <location>
        <begin position="233"/>
        <end position="315"/>
    </location>
</feature>
<evidence type="ECO:0000313" key="9">
    <source>
        <dbReference type="EMBL" id="TNM72796.1"/>
    </source>
</evidence>
<protein>
    <submittedName>
        <fullName evidence="9">SLC13 family permease</fullName>
    </submittedName>
</protein>
<feature type="transmembrane region" description="Helical" evidence="7">
    <location>
        <begin position="432"/>
        <end position="461"/>
    </location>
</feature>
<dbReference type="GO" id="GO:0006813">
    <property type="term" value="P:potassium ion transport"/>
    <property type="evidence" value="ECO:0007669"/>
    <property type="project" value="InterPro"/>
</dbReference>
<feature type="transmembrane region" description="Helical" evidence="7">
    <location>
        <begin position="530"/>
        <end position="551"/>
    </location>
</feature>
<dbReference type="SUPFAM" id="SSF116726">
    <property type="entry name" value="TrkA C-terminal domain-like"/>
    <property type="match status" value="2"/>
</dbReference>
<evidence type="ECO:0000256" key="1">
    <source>
        <dbReference type="ARBA" id="ARBA00004141"/>
    </source>
</evidence>
<keyword evidence="3 7" id="KW-0812">Transmembrane</keyword>
<dbReference type="InterPro" id="IPR006037">
    <property type="entry name" value="RCK_C"/>
</dbReference>
<proteinExistence type="predicted"/>
<name>A0A5C4YB30_9DEIO</name>
<feature type="transmembrane region" description="Helical" evidence="7">
    <location>
        <begin position="473"/>
        <end position="491"/>
    </location>
</feature>
<evidence type="ECO:0000313" key="10">
    <source>
        <dbReference type="Proteomes" id="UP000313988"/>
    </source>
</evidence>
<dbReference type="PROSITE" id="PS01271">
    <property type="entry name" value="NA_SULFATE"/>
    <property type="match status" value="1"/>
</dbReference>
<keyword evidence="6 7" id="KW-0472">Membrane</keyword>
<evidence type="ECO:0000256" key="6">
    <source>
        <dbReference type="ARBA" id="ARBA00023136"/>
    </source>
</evidence>
<dbReference type="Proteomes" id="UP000313988">
    <property type="component" value="Unassembled WGS sequence"/>
</dbReference>
<organism evidence="9 10">
    <name type="scientific">Deinococcus radiopugnans ATCC 19172</name>
    <dbReference type="NCBI Taxonomy" id="585398"/>
    <lineage>
        <taxon>Bacteria</taxon>
        <taxon>Thermotogati</taxon>
        <taxon>Deinococcota</taxon>
        <taxon>Deinococci</taxon>
        <taxon>Deinococcales</taxon>
        <taxon>Deinococcaceae</taxon>
        <taxon>Deinococcus</taxon>
    </lineage>
</organism>
<dbReference type="GO" id="GO:0008324">
    <property type="term" value="F:monoatomic cation transmembrane transporter activity"/>
    <property type="evidence" value="ECO:0007669"/>
    <property type="project" value="InterPro"/>
</dbReference>
<dbReference type="InterPro" id="IPR036721">
    <property type="entry name" value="RCK_C_sf"/>
</dbReference>
<dbReference type="GO" id="GO:0005886">
    <property type="term" value="C:plasma membrane"/>
    <property type="evidence" value="ECO:0007669"/>
    <property type="project" value="TreeGrafter"/>
</dbReference>
<feature type="transmembrane region" description="Helical" evidence="7">
    <location>
        <begin position="596"/>
        <end position="616"/>
    </location>
</feature>
<dbReference type="PANTHER" id="PTHR43652">
    <property type="entry name" value="BASIC AMINO ACID ANTIPORTER YFCC-RELATED"/>
    <property type="match status" value="1"/>
</dbReference>
<accession>A0A5C4YB30</accession>
<feature type="transmembrane region" description="Helical" evidence="7">
    <location>
        <begin position="27"/>
        <end position="47"/>
    </location>
</feature>
<feature type="transmembrane region" description="Helical" evidence="7">
    <location>
        <begin position="137"/>
        <end position="154"/>
    </location>
</feature>
<keyword evidence="4" id="KW-0677">Repeat</keyword>
<dbReference type="PANTHER" id="PTHR43652:SF2">
    <property type="entry name" value="BASIC AMINO ACID ANTIPORTER YFCC-RELATED"/>
    <property type="match status" value="1"/>
</dbReference>
<feature type="domain" description="RCK C-terminal" evidence="8">
    <location>
        <begin position="323"/>
        <end position="407"/>
    </location>
</feature>
<evidence type="ECO:0000256" key="2">
    <source>
        <dbReference type="ARBA" id="ARBA00022448"/>
    </source>
</evidence>
<dbReference type="AlphaFoldDB" id="A0A5C4YB30"/>
<keyword evidence="2" id="KW-0813">Transport</keyword>
<dbReference type="OrthoDB" id="9765532at2"/>
<dbReference type="InterPro" id="IPR004680">
    <property type="entry name" value="Cit_transptr-like_dom"/>
</dbReference>
<reference evidence="9 10" key="1">
    <citation type="submission" date="2019-06" db="EMBL/GenBank/DDBJ databases">
        <title>Genome sequence of Deinococcus radiopugnans ATCC 19172.</title>
        <authorList>
            <person name="Maclea K.S."/>
            <person name="Maynard C.R."/>
        </authorList>
    </citation>
    <scope>NUCLEOTIDE SEQUENCE [LARGE SCALE GENOMIC DNA]</scope>
    <source>
        <strain evidence="9 10">ATCC 19172</strain>
    </source>
</reference>
<evidence type="ECO:0000256" key="5">
    <source>
        <dbReference type="ARBA" id="ARBA00022989"/>
    </source>
</evidence>
<sequence>MRAAHAHALPLPKFHVLPGCHPPGAPLTLPQLLVFATLIGALVLFVWGRWRYDVVGMLALLALTLTGVVKGNDAFKGFSEPAVITVAAVLVISQALQKSGLVNVLVRSLGRVGNGMTTQILVMCVVVAVLSSFMNNVGALAIMLPVAITLANRAGRSASSLLMPLAFASLLGGMTTLIGTPPNLIISNLRRDLLGEAYGMFSFTAVGGAVAVAGVAYLALFGWRLLPQRVSGENRADLYRMADYMTEVRLPRESTLAGQRVMDLGKVEGVQVVSLVRGESQRPFPTPFTVLQADDVLIVEANAARLTELVEDGQLTLVGNEKITPEQLASDDVRLAEVVVTALSPIVGQSAVSLNLRQRFNINLIAVSRQGQRLRERLVNARFRAGDVLLMHGPRTSIDEALNTLGCLPLRERPLDMVPAGQTRKMLLTGGLFLVAILAATLNLLPVAVAFTAAATAMLLLRLINLRDVYESIEWPILVLLATLIPVGAALSSTGGAKLIAEGVLGVTASWPPMAVLIIVMVLTMTLSDVINNAAAALITAPIAVTIAQGLGANPDAFLMGVTLAASSAFLTPIGHQSNTLVMGPGGYRFSDYWKVGLPLEIIVVAVGAPVIALVWGL</sequence>
<dbReference type="PROSITE" id="PS51202">
    <property type="entry name" value="RCK_C"/>
    <property type="match status" value="2"/>
</dbReference>
<comment type="subcellular location">
    <subcellularLocation>
        <location evidence="1">Membrane</location>
        <topology evidence="1">Multi-pass membrane protein</topology>
    </subcellularLocation>
</comment>
<feature type="transmembrane region" description="Helical" evidence="7">
    <location>
        <begin position="161"/>
        <end position="180"/>
    </location>
</feature>
<gene>
    <name evidence="9" type="ORF">FHR04_02965</name>
</gene>
<dbReference type="InterPro" id="IPR031312">
    <property type="entry name" value="Na/sul_symport_CS"/>
</dbReference>
<feature type="transmembrane region" description="Helical" evidence="7">
    <location>
        <begin position="200"/>
        <end position="226"/>
    </location>
</feature>
<dbReference type="EMBL" id="VDMO01000002">
    <property type="protein sequence ID" value="TNM72796.1"/>
    <property type="molecule type" value="Genomic_DNA"/>
</dbReference>
<feature type="transmembrane region" description="Helical" evidence="7">
    <location>
        <begin position="78"/>
        <end position="96"/>
    </location>
</feature>
<dbReference type="InterPro" id="IPR051679">
    <property type="entry name" value="DASS-Related_Transporters"/>
</dbReference>
<feature type="transmembrane region" description="Helical" evidence="7">
    <location>
        <begin position="503"/>
        <end position="524"/>
    </location>
</feature>
<feature type="transmembrane region" description="Helical" evidence="7">
    <location>
        <begin position="558"/>
        <end position="576"/>
    </location>
</feature>